<reference evidence="7" key="1">
    <citation type="submission" date="2020-02" db="EMBL/GenBank/DDBJ databases">
        <authorList>
            <person name="Meier V. D."/>
        </authorList>
    </citation>
    <scope>NUCLEOTIDE SEQUENCE</scope>
    <source>
        <strain evidence="7">AVDCRST_MAG87</strain>
    </source>
</reference>
<dbReference type="InterPro" id="IPR036388">
    <property type="entry name" value="WH-like_DNA-bd_sf"/>
</dbReference>
<dbReference type="Gene3D" id="3.40.50.150">
    <property type="entry name" value="Vaccinia Virus protein VP39"/>
    <property type="match status" value="1"/>
</dbReference>
<dbReference type="GO" id="GO:0006355">
    <property type="term" value="P:regulation of DNA-templated transcription"/>
    <property type="evidence" value="ECO:0007669"/>
    <property type="project" value="UniProtKB-ARBA"/>
</dbReference>
<evidence type="ECO:0000256" key="1">
    <source>
        <dbReference type="ARBA" id="ARBA00022603"/>
    </source>
</evidence>
<dbReference type="InterPro" id="IPR011991">
    <property type="entry name" value="ArsR-like_HTH"/>
</dbReference>
<dbReference type="Pfam" id="PF08100">
    <property type="entry name" value="Dimerisation"/>
    <property type="match status" value="1"/>
</dbReference>
<evidence type="ECO:0000256" key="3">
    <source>
        <dbReference type="ARBA" id="ARBA00022691"/>
    </source>
</evidence>
<dbReference type="GO" id="GO:0032259">
    <property type="term" value="P:methylation"/>
    <property type="evidence" value="ECO:0007669"/>
    <property type="project" value="UniProtKB-KW"/>
</dbReference>
<dbReference type="InterPro" id="IPR029063">
    <property type="entry name" value="SAM-dependent_MTases_sf"/>
</dbReference>
<evidence type="ECO:0000259" key="5">
    <source>
        <dbReference type="Pfam" id="PF00891"/>
    </source>
</evidence>
<dbReference type="PROSITE" id="PS51683">
    <property type="entry name" value="SAM_OMT_II"/>
    <property type="match status" value="1"/>
</dbReference>
<evidence type="ECO:0000313" key="7">
    <source>
        <dbReference type="EMBL" id="CAA9546213.1"/>
    </source>
</evidence>
<keyword evidence="2" id="KW-0808">Transferase</keyword>
<dbReference type="CDD" id="cd02440">
    <property type="entry name" value="AdoMet_MTases"/>
    <property type="match status" value="1"/>
</dbReference>
<evidence type="ECO:0000256" key="4">
    <source>
        <dbReference type="PIRSR" id="PIRSR005739-1"/>
    </source>
</evidence>
<evidence type="ECO:0000259" key="6">
    <source>
        <dbReference type="Pfam" id="PF08100"/>
    </source>
</evidence>
<feature type="domain" description="O-methyltransferase dimerisation" evidence="6">
    <location>
        <begin position="15"/>
        <end position="88"/>
    </location>
</feature>
<dbReference type="InterPro" id="IPR001077">
    <property type="entry name" value="COMT_C"/>
</dbReference>
<gene>
    <name evidence="7" type="ORF">AVDCRST_MAG87-487</name>
</gene>
<dbReference type="Gene3D" id="1.10.10.10">
    <property type="entry name" value="Winged helix-like DNA-binding domain superfamily/Winged helix DNA-binding domain"/>
    <property type="match status" value="1"/>
</dbReference>
<organism evidence="7">
    <name type="scientific">uncultured Thermomicrobiales bacterium</name>
    <dbReference type="NCBI Taxonomy" id="1645740"/>
    <lineage>
        <taxon>Bacteria</taxon>
        <taxon>Pseudomonadati</taxon>
        <taxon>Thermomicrobiota</taxon>
        <taxon>Thermomicrobia</taxon>
        <taxon>Thermomicrobiales</taxon>
        <taxon>environmental samples</taxon>
    </lineage>
</organism>
<feature type="active site" description="Proton acceptor" evidence="4">
    <location>
        <position position="250"/>
    </location>
</feature>
<accession>A0A6J4UFV7</accession>
<sequence>MYPGTEGLPPRVALLQLITASWVSHAVRTMAVLGVADHLADGPRTVGELAEATGTDAPTLARFMRALAALGLVAHDAAGRVGLTPLGEPLRAAVPGSLRSYALAIAAPSVERAWHDLPNALRTGEPSFPDVHGLGFWDYLAAHPEEGALFDAAMTGSAELRSGVLPAAVDLSAIGTLIDVGGGQGRMLAAALASAPGLRGVLADRSEVLPGAEAFLDAAGVRDRCDLVAVDFFESVPTGGDAYVLAHIVHDWPDEQAVAILRTCHQAMAPGARLWVVEQVIQPGDEYDRAKLLDMLMLVLFGAQERTADEYRSLLQAAGFGEVVIHPTDTPYSVIETVRH</sequence>
<name>A0A6J4UFV7_9BACT</name>
<evidence type="ECO:0000256" key="2">
    <source>
        <dbReference type="ARBA" id="ARBA00022679"/>
    </source>
</evidence>
<protein>
    <recommendedName>
        <fullName evidence="8">O-methyltransferase domain-containing protein</fullName>
    </recommendedName>
</protein>
<dbReference type="AlphaFoldDB" id="A0A6J4UFV7"/>
<dbReference type="InterPro" id="IPR012967">
    <property type="entry name" value="COMT_dimerisation"/>
</dbReference>
<dbReference type="InterPro" id="IPR036390">
    <property type="entry name" value="WH_DNA-bd_sf"/>
</dbReference>
<dbReference type="SUPFAM" id="SSF46785">
    <property type="entry name" value="Winged helix' DNA-binding domain"/>
    <property type="match status" value="1"/>
</dbReference>
<evidence type="ECO:0008006" key="8">
    <source>
        <dbReference type="Google" id="ProtNLM"/>
    </source>
</evidence>
<dbReference type="InterPro" id="IPR016461">
    <property type="entry name" value="COMT-like"/>
</dbReference>
<dbReference type="SUPFAM" id="SSF53335">
    <property type="entry name" value="S-adenosyl-L-methionine-dependent methyltransferases"/>
    <property type="match status" value="1"/>
</dbReference>
<keyword evidence="3" id="KW-0949">S-adenosyl-L-methionine</keyword>
<keyword evidence="1" id="KW-0489">Methyltransferase</keyword>
<dbReference type="PANTHER" id="PTHR43712">
    <property type="entry name" value="PUTATIVE (AFU_ORTHOLOGUE AFUA_4G14580)-RELATED"/>
    <property type="match status" value="1"/>
</dbReference>
<feature type="domain" description="O-methyltransferase C-terminal" evidence="5">
    <location>
        <begin position="114"/>
        <end position="320"/>
    </location>
</feature>
<dbReference type="EMBL" id="CADCWJ010000123">
    <property type="protein sequence ID" value="CAA9546213.1"/>
    <property type="molecule type" value="Genomic_DNA"/>
</dbReference>
<dbReference type="GO" id="GO:0046983">
    <property type="term" value="F:protein dimerization activity"/>
    <property type="evidence" value="ECO:0007669"/>
    <property type="project" value="InterPro"/>
</dbReference>
<dbReference type="Pfam" id="PF00891">
    <property type="entry name" value="Methyltransf_2"/>
    <property type="match status" value="1"/>
</dbReference>
<dbReference type="Gene3D" id="1.10.287.1350">
    <property type="match status" value="1"/>
</dbReference>
<dbReference type="CDD" id="cd00090">
    <property type="entry name" value="HTH_ARSR"/>
    <property type="match status" value="1"/>
</dbReference>
<dbReference type="PANTHER" id="PTHR43712:SF2">
    <property type="entry name" value="O-METHYLTRANSFERASE CICE"/>
    <property type="match status" value="1"/>
</dbReference>
<proteinExistence type="predicted"/>
<dbReference type="PIRSF" id="PIRSF005739">
    <property type="entry name" value="O-mtase"/>
    <property type="match status" value="1"/>
</dbReference>
<dbReference type="GO" id="GO:0008171">
    <property type="term" value="F:O-methyltransferase activity"/>
    <property type="evidence" value="ECO:0007669"/>
    <property type="project" value="InterPro"/>
</dbReference>